<feature type="transmembrane region" description="Helical" evidence="6">
    <location>
        <begin position="94"/>
        <end position="118"/>
    </location>
</feature>
<keyword evidence="2" id="KW-0813">Transport</keyword>
<dbReference type="RefSeq" id="WP_155615438.1">
    <property type="nucleotide sequence ID" value="NZ_WNZX01000021.1"/>
</dbReference>
<proteinExistence type="predicted"/>
<sequence length="393" mass="41775">MDKRLLVIMVLIMTIFIGFGIIIPVLPEVVTGSGAESFHLGMLLSVYSLVSFLMSPFWGAWSDRIGRRPIIMIGTLGFSVSFFIFGIAGDHLVLMYISRILGGLFSGAVTACAVAYVADITSEENRTKGMGLVGMSIGLGFIFGPAVGGLLSGFGYHVPFFAAALLALLMFVFAYFMLQESVSAEARQQTRDSKQSRWTAFVGSLKYLYVLSFFVSFSLAGLEATLLLFQRDQIGATPQQLGIMFAVSGIVGALIQGGVVRRLIKRGQESRVIGIGLLLSAAGFVLILFSSSLLTASIYLSVFAAGNALIRPCVTSLITQKTKVGQGVASGLSSSMDSLGRIAGPLLGAGIYDYSHSLPFLIGAVLSVAALFLLYRFITIDRADSSAAGRLAS</sequence>
<evidence type="ECO:0000259" key="7">
    <source>
        <dbReference type="PROSITE" id="PS50850"/>
    </source>
</evidence>
<dbReference type="AlphaFoldDB" id="A0A7X2ZFB2"/>
<feature type="transmembrane region" description="Helical" evidence="6">
    <location>
        <begin position="160"/>
        <end position="178"/>
    </location>
</feature>
<gene>
    <name evidence="8" type="ORF">GNP93_20840</name>
</gene>
<name>A0A7X2ZFB2_9BACL</name>
<accession>A0A7X2ZFB2</accession>
<evidence type="ECO:0000256" key="6">
    <source>
        <dbReference type="SAM" id="Phobius"/>
    </source>
</evidence>
<dbReference type="InterPro" id="IPR011701">
    <property type="entry name" value="MFS"/>
</dbReference>
<feature type="transmembrane region" description="Helical" evidence="6">
    <location>
        <begin position="5"/>
        <end position="26"/>
    </location>
</feature>
<evidence type="ECO:0000256" key="3">
    <source>
        <dbReference type="ARBA" id="ARBA00022692"/>
    </source>
</evidence>
<dbReference type="PANTHER" id="PTHR23504">
    <property type="entry name" value="MAJOR FACILITATOR SUPERFAMILY DOMAIN-CONTAINING PROTEIN 10"/>
    <property type="match status" value="1"/>
</dbReference>
<feature type="transmembrane region" description="Helical" evidence="6">
    <location>
        <begin position="130"/>
        <end position="154"/>
    </location>
</feature>
<comment type="subcellular location">
    <subcellularLocation>
        <location evidence="1">Cell membrane</location>
        <topology evidence="1">Multi-pass membrane protein</topology>
    </subcellularLocation>
</comment>
<dbReference type="Gene3D" id="1.20.1250.20">
    <property type="entry name" value="MFS general substrate transporter like domains"/>
    <property type="match status" value="1"/>
</dbReference>
<keyword evidence="3 6" id="KW-0812">Transmembrane</keyword>
<feature type="transmembrane region" description="Helical" evidence="6">
    <location>
        <begin position="241"/>
        <end position="260"/>
    </location>
</feature>
<evidence type="ECO:0000256" key="4">
    <source>
        <dbReference type="ARBA" id="ARBA00022989"/>
    </source>
</evidence>
<evidence type="ECO:0000256" key="5">
    <source>
        <dbReference type="ARBA" id="ARBA00023136"/>
    </source>
</evidence>
<feature type="transmembrane region" description="Helical" evidence="6">
    <location>
        <begin position="70"/>
        <end position="88"/>
    </location>
</feature>
<keyword evidence="9" id="KW-1185">Reference proteome</keyword>
<dbReference type="SUPFAM" id="SSF103473">
    <property type="entry name" value="MFS general substrate transporter"/>
    <property type="match status" value="1"/>
</dbReference>
<feature type="transmembrane region" description="Helical" evidence="6">
    <location>
        <begin position="198"/>
        <end position="221"/>
    </location>
</feature>
<dbReference type="InterPro" id="IPR020846">
    <property type="entry name" value="MFS_dom"/>
</dbReference>
<dbReference type="Pfam" id="PF07690">
    <property type="entry name" value="MFS_1"/>
    <property type="match status" value="1"/>
</dbReference>
<comment type="caution">
    <text evidence="8">The sequence shown here is derived from an EMBL/GenBank/DDBJ whole genome shotgun (WGS) entry which is preliminary data.</text>
</comment>
<evidence type="ECO:0000256" key="2">
    <source>
        <dbReference type="ARBA" id="ARBA00022448"/>
    </source>
</evidence>
<dbReference type="InterPro" id="IPR001958">
    <property type="entry name" value="Tet-R_TetA/multi-R_MdtG-like"/>
</dbReference>
<evidence type="ECO:0000313" key="9">
    <source>
        <dbReference type="Proteomes" id="UP000450917"/>
    </source>
</evidence>
<dbReference type="InterPro" id="IPR036259">
    <property type="entry name" value="MFS_trans_sf"/>
</dbReference>
<dbReference type="PANTHER" id="PTHR23504:SF15">
    <property type="entry name" value="MAJOR FACILITATOR SUPERFAMILY (MFS) PROFILE DOMAIN-CONTAINING PROTEIN"/>
    <property type="match status" value="1"/>
</dbReference>
<feature type="domain" description="Major facilitator superfamily (MFS) profile" evidence="7">
    <location>
        <begin position="4"/>
        <end position="382"/>
    </location>
</feature>
<keyword evidence="4 6" id="KW-1133">Transmembrane helix</keyword>
<dbReference type="PROSITE" id="PS50850">
    <property type="entry name" value="MFS"/>
    <property type="match status" value="1"/>
</dbReference>
<feature type="transmembrane region" description="Helical" evidence="6">
    <location>
        <begin position="358"/>
        <end position="378"/>
    </location>
</feature>
<evidence type="ECO:0000256" key="1">
    <source>
        <dbReference type="ARBA" id="ARBA00004651"/>
    </source>
</evidence>
<dbReference type="Proteomes" id="UP000450917">
    <property type="component" value="Unassembled WGS sequence"/>
</dbReference>
<feature type="transmembrane region" description="Helical" evidence="6">
    <location>
        <begin position="38"/>
        <end position="58"/>
    </location>
</feature>
<dbReference type="GO" id="GO:0022857">
    <property type="term" value="F:transmembrane transporter activity"/>
    <property type="evidence" value="ECO:0007669"/>
    <property type="project" value="InterPro"/>
</dbReference>
<dbReference type="PRINTS" id="PR01035">
    <property type="entry name" value="TCRTETA"/>
</dbReference>
<protein>
    <submittedName>
        <fullName evidence="8">MFS transporter</fullName>
    </submittedName>
</protein>
<dbReference type="EMBL" id="WNZX01000021">
    <property type="protein sequence ID" value="MUG73081.1"/>
    <property type="molecule type" value="Genomic_DNA"/>
</dbReference>
<dbReference type="GO" id="GO:0005886">
    <property type="term" value="C:plasma membrane"/>
    <property type="evidence" value="ECO:0007669"/>
    <property type="project" value="UniProtKB-SubCell"/>
</dbReference>
<evidence type="ECO:0000313" key="8">
    <source>
        <dbReference type="EMBL" id="MUG73081.1"/>
    </source>
</evidence>
<organism evidence="8 9">
    <name type="scientific">Paenibacillus validus</name>
    <dbReference type="NCBI Taxonomy" id="44253"/>
    <lineage>
        <taxon>Bacteria</taxon>
        <taxon>Bacillati</taxon>
        <taxon>Bacillota</taxon>
        <taxon>Bacilli</taxon>
        <taxon>Bacillales</taxon>
        <taxon>Paenibacillaceae</taxon>
        <taxon>Paenibacillus</taxon>
    </lineage>
</organism>
<feature type="transmembrane region" description="Helical" evidence="6">
    <location>
        <begin position="272"/>
        <end position="300"/>
    </location>
</feature>
<keyword evidence="5 6" id="KW-0472">Membrane</keyword>
<reference evidence="8 9" key="1">
    <citation type="submission" date="2019-11" db="EMBL/GenBank/DDBJ databases">
        <title>Draft genome sequences of five Paenibacillus species of dairy origin.</title>
        <authorList>
            <person name="Olajide A.M."/>
            <person name="Chen S."/>
            <person name="Lapointe G."/>
        </authorList>
    </citation>
    <scope>NUCLEOTIDE SEQUENCE [LARGE SCALE GENOMIC DNA]</scope>
    <source>
        <strain evidence="8 9">2CS3</strain>
    </source>
</reference>